<evidence type="ECO:0000313" key="4">
    <source>
        <dbReference type="EMBL" id="RQG93994.1"/>
    </source>
</evidence>
<keyword evidence="2" id="KW-0804">Transcription</keyword>
<evidence type="ECO:0000259" key="3">
    <source>
        <dbReference type="Pfam" id="PF04967"/>
    </source>
</evidence>
<dbReference type="InterPro" id="IPR007050">
    <property type="entry name" value="HTH_bacterioopsin"/>
</dbReference>
<proteinExistence type="predicted"/>
<organism evidence="4 5">
    <name type="scientific">Natrarchaeobius chitinivorans</name>
    <dbReference type="NCBI Taxonomy" id="1679083"/>
    <lineage>
        <taxon>Archaea</taxon>
        <taxon>Methanobacteriati</taxon>
        <taxon>Methanobacteriota</taxon>
        <taxon>Stenosarchaea group</taxon>
        <taxon>Halobacteria</taxon>
        <taxon>Halobacteriales</taxon>
        <taxon>Natrialbaceae</taxon>
        <taxon>Natrarchaeobius</taxon>
    </lineage>
</organism>
<reference evidence="4 5" key="1">
    <citation type="submission" date="2018-10" db="EMBL/GenBank/DDBJ databases">
        <title>Natrarchaeobius chitinivorans gen. nov., sp. nov., and Natrarchaeobius haloalkaliphilus sp. nov., alkaliphilic, chitin-utilizing haloarchaea from hypersaline alkaline lakes.</title>
        <authorList>
            <person name="Sorokin D.Y."/>
            <person name="Elcheninov A.G."/>
            <person name="Kostrikina N.A."/>
            <person name="Bale N.J."/>
            <person name="Sinninghe Damste J.S."/>
            <person name="Khijniak T.V."/>
            <person name="Kublanov I.V."/>
            <person name="Toshchakov S.V."/>
        </authorList>
    </citation>
    <scope>NUCLEOTIDE SEQUENCE [LARGE SCALE GENOMIC DNA]</scope>
    <source>
        <strain evidence="4 5">AArcht4T</strain>
    </source>
</reference>
<dbReference type="PANTHER" id="PTHR34236:SF1">
    <property type="entry name" value="DIMETHYL SULFOXIDE REDUCTASE TRANSCRIPTIONAL ACTIVATOR"/>
    <property type="match status" value="1"/>
</dbReference>
<dbReference type="Pfam" id="PF04967">
    <property type="entry name" value="HTH_10"/>
    <property type="match status" value="1"/>
</dbReference>
<name>A0A3N6M103_NATCH</name>
<protein>
    <submittedName>
        <fullName evidence="4">Bacterio-opsin activator</fullName>
    </submittedName>
</protein>
<feature type="domain" description="HTH bat-type" evidence="3">
    <location>
        <begin position="151"/>
        <end position="201"/>
    </location>
</feature>
<dbReference type="Proteomes" id="UP000282323">
    <property type="component" value="Unassembled WGS sequence"/>
</dbReference>
<gene>
    <name evidence="4" type="ORF">EA473_13010</name>
</gene>
<dbReference type="EMBL" id="REGA01000011">
    <property type="protein sequence ID" value="RQG93994.1"/>
    <property type="molecule type" value="Genomic_DNA"/>
</dbReference>
<sequence length="216" mass="24312">MIRAQLRIRLPDGVWVADVSRRFPDATFELLAGYRVDGRATELGEIVTDEPDAVLEALRDHPAITEFEPLEAADGRVLSKYESTDTDLYEFVETSSLPIEFPVVARDGWFELDLTGTRDELDQLRAIIEAADGSYELQSVVSTADTDTLVTDRQRELLETAIREGYYEVPRECTLADLAETADVDKSTASTILRRGEATLLKWFLTGPDRKGRRLR</sequence>
<dbReference type="RefSeq" id="WP_124196044.1">
    <property type="nucleotide sequence ID" value="NZ_REGA01000011.1"/>
</dbReference>
<dbReference type="PANTHER" id="PTHR34236">
    <property type="entry name" value="DIMETHYL SULFOXIDE REDUCTASE TRANSCRIPTIONAL ACTIVATOR"/>
    <property type="match status" value="1"/>
</dbReference>
<keyword evidence="5" id="KW-1185">Reference proteome</keyword>
<comment type="caution">
    <text evidence="4">The sequence shown here is derived from an EMBL/GenBank/DDBJ whole genome shotgun (WGS) entry which is preliminary data.</text>
</comment>
<dbReference type="AlphaFoldDB" id="A0A3N6M103"/>
<evidence type="ECO:0000256" key="1">
    <source>
        <dbReference type="ARBA" id="ARBA00023015"/>
    </source>
</evidence>
<dbReference type="OrthoDB" id="51502at2157"/>
<keyword evidence="1" id="KW-0805">Transcription regulation</keyword>
<evidence type="ECO:0000256" key="2">
    <source>
        <dbReference type="ARBA" id="ARBA00023163"/>
    </source>
</evidence>
<evidence type="ECO:0000313" key="5">
    <source>
        <dbReference type="Proteomes" id="UP000282323"/>
    </source>
</evidence>
<accession>A0A3N6M103</accession>